<sequence>MYDINLIKLAKENDFEAKEKLIIKYSPIIKKQIKKYSFIDCYDNEDLMQYGIMSILKAINTFDIEKSPSFSSYVKFAIYNNFAYLCRQNNITTKASSLNIQTEEGSEIIDLIEDKLTVEDIFMNNYENEKLFKALNMLDYEDRRLFKFLMYSGVKCPLKRYSEIYNIKYSACLYKKSKLSKTLKNLLLTL</sequence>
<dbReference type="SUPFAM" id="SSF88946">
    <property type="entry name" value="Sigma2 domain of RNA polymerase sigma factors"/>
    <property type="match status" value="1"/>
</dbReference>
<dbReference type="Proteomes" id="UP001228504">
    <property type="component" value="Unassembled WGS sequence"/>
</dbReference>
<protein>
    <submittedName>
        <fullName evidence="2">RNA polymerase sigma factor (Sigma-70 family)</fullName>
    </submittedName>
</protein>
<organism evidence="2 3">
    <name type="scientific">Eubacterium multiforme</name>
    <dbReference type="NCBI Taxonomy" id="83339"/>
    <lineage>
        <taxon>Bacteria</taxon>
        <taxon>Bacillati</taxon>
        <taxon>Bacillota</taxon>
        <taxon>Clostridia</taxon>
        <taxon>Eubacteriales</taxon>
        <taxon>Eubacteriaceae</taxon>
        <taxon>Eubacterium</taxon>
    </lineage>
</organism>
<accession>A0ABT9UX48</accession>
<keyword evidence="3" id="KW-1185">Reference proteome</keyword>
<dbReference type="InterPro" id="IPR013325">
    <property type="entry name" value="RNA_pol_sigma_r2"/>
</dbReference>
<evidence type="ECO:0000313" key="3">
    <source>
        <dbReference type="Proteomes" id="UP001228504"/>
    </source>
</evidence>
<dbReference type="InterPro" id="IPR014284">
    <property type="entry name" value="RNA_pol_sigma-70_dom"/>
</dbReference>
<dbReference type="InterPro" id="IPR007627">
    <property type="entry name" value="RNA_pol_sigma70_r2"/>
</dbReference>
<name>A0ABT9UX48_9FIRM</name>
<evidence type="ECO:0000259" key="1">
    <source>
        <dbReference type="Pfam" id="PF04542"/>
    </source>
</evidence>
<feature type="domain" description="RNA polymerase sigma-70 region 2" evidence="1">
    <location>
        <begin position="22"/>
        <end position="89"/>
    </location>
</feature>
<proteinExistence type="predicted"/>
<gene>
    <name evidence="2" type="ORF">J2S18_002840</name>
</gene>
<dbReference type="RefSeq" id="WP_307487699.1">
    <property type="nucleotide sequence ID" value="NZ_JAUSUF010000013.1"/>
</dbReference>
<dbReference type="Pfam" id="PF04542">
    <property type="entry name" value="Sigma70_r2"/>
    <property type="match status" value="1"/>
</dbReference>
<dbReference type="EMBL" id="JAUSUF010000013">
    <property type="protein sequence ID" value="MDQ0150866.1"/>
    <property type="molecule type" value="Genomic_DNA"/>
</dbReference>
<reference evidence="2 3" key="1">
    <citation type="submission" date="2023-07" db="EMBL/GenBank/DDBJ databases">
        <title>Genomic Encyclopedia of Type Strains, Phase IV (KMG-IV): sequencing the most valuable type-strain genomes for metagenomic binning, comparative biology and taxonomic classification.</title>
        <authorList>
            <person name="Goeker M."/>
        </authorList>
    </citation>
    <scope>NUCLEOTIDE SEQUENCE [LARGE SCALE GENOMIC DNA]</scope>
    <source>
        <strain evidence="2 3">DSM 20694</strain>
    </source>
</reference>
<dbReference type="Gene3D" id="1.10.1740.10">
    <property type="match status" value="1"/>
</dbReference>
<evidence type="ECO:0000313" key="2">
    <source>
        <dbReference type="EMBL" id="MDQ0150866.1"/>
    </source>
</evidence>
<comment type="caution">
    <text evidence="2">The sequence shown here is derived from an EMBL/GenBank/DDBJ whole genome shotgun (WGS) entry which is preliminary data.</text>
</comment>
<dbReference type="NCBIfam" id="TIGR02937">
    <property type="entry name" value="sigma70-ECF"/>
    <property type="match status" value="1"/>
</dbReference>